<evidence type="ECO:0000313" key="2">
    <source>
        <dbReference type="Proteomes" id="UP000264353"/>
    </source>
</evidence>
<proteinExistence type="predicted"/>
<accession>A0A397XNZ8</accession>
<evidence type="ECO:0000313" key="1">
    <source>
        <dbReference type="EMBL" id="RID42885.1"/>
    </source>
</evidence>
<name>A0A397XNZ8_BRACM</name>
<dbReference type="Proteomes" id="UP000264353">
    <property type="component" value="Chromosome A10"/>
</dbReference>
<organism evidence="1 2">
    <name type="scientific">Brassica campestris</name>
    <name type="common">Field mustard</name>
    <dbReference type="NCBI Taxonomy" id="3711"/>
    <lineage>
        <taxon>Eukaryota</taxon>
        <taxon>Viridiplantae</taxon>
        <taxon>Streptophyta</taxon>
        <taxon>Embryophyta</taxon>
        <taxon>Tracheophyta</taxon>
        <taxon>Spermatophyta</taxon>
        <taxon>Magnoliopsida</taxon>
        <taxon>eudicotyledons</taxon>
        <taxon>Gunneridae</taxon>
        <taxon>Pentapetalae</taxon>
        <taxon>rosids</taxon>
        <taxon>malvids</taxon>
        <taxon>Brassicales</taxon>
        <taxon>Brassicaceae</taxon>
        <taxon>Brassiceae</taxon>
        <taxon>Brassica</taxon>
    </lineage>
</organism>
<dbReference type="AlphaFoldDB" id="A0A397XNZ8"/>
<sequence length="84" mass="9618">MSKYKPPTNLLPLKLSLSVQSRFCAMDKPPAKVKNGFGRRNSLWPIDQTDFEIDQSSITRFLKKGSNTRSRFTWPPSSTLLKKC</sequence>
<protein>
    <submittedName>
        <fullName evidence="1">Uncharacterized protein</fullName>
    </submittedName>
</protein>
<reference evidence="1 2" key="1">
    <citation type="submission" date="2018-06" db="EMBL/GenBank/DDBJ databases">
        <title>WGS assembly of Brassica rapa FPsc.</title>
        <authorList>
            <person name="Bowman J."/>
            <person name="Kohchi T."/>
            <person name="Yamato K."/>
            <person name="Jenkins J."/>
            <person name="Shu S."/>
            <person name="Ishizaki K."/>
            <person name="Yamaoka S."/>
            <person name="Nishihama R."/>
            <person name="Nakamura Y."/>
            <person name="Berger F."/>
            <person name="Adam C."/>
            <person name="Aki S."/>
            <person name="Althoff F."/>
            <person name="Araki T."/>
            <person name="Arteaga-Vazquez M."/>
            <person name="Balasubrmanian S."/>
            <person name="Bauer D."/>
            <person name="Boehm C."/>
            <person name="Briginshaw L."/>
            <person name="Caballero-Perez J."/>
            <person name="Catarino B."/>
            <person name="Chen F."/>
            <person name="Chiyoda S."/>
            <person name="Chovatia M."/>
            <person name="Davies K."/>
            <person name="Delmans M."/>
            <person name="Demura T."/>
            <person name="Dierschke T."/>
            <person name="Dolan L."/>
            <person name="Dorantes-Acosta A."/>
            <person name="Eklund D."/>
            <person name="Florent S."/>
            <person name="Flores-Sandoval E."/>
            <person name="Fujiyama A."/>
            <person name="Fukuzawa H."/>
            <person name="Galik B."/>
            <person name="Grimanelli D."/>
            <person name="Grimwood J."/>
            <person name="Grossniklaus U."/>
            <person name="Hamada T."/>
            <person name="Haseloff J."/>
            <person name="Hetherington A."/>
            <person name="Higo A."/>
            <person name="Hirakawa Y."/>
            <person name="Hundley H."/>
            <person name="Ikeda Y."/>
            <person name="Inoue K."/>
            <person name="Inoue S."/>
            <person name="Ishida S."/>
            <person name="Jia Q."/>
            <person name="Kakita M."/>
            <person name="Kanazawa T."/>
            <person name="Kawai Y."/>
            <person name="Kawashima T."/>
            <person name="Kennedy M."/>
            <person name="Kinose K."/>
            <person name="Kinoshita T."/>
            <person name="Kohara Y."/>
            <person name="Koide E."/>
            <person name="Komatsu K."/>
            <person name="Kopischke S."/>
            <person name="Kubo M."/>
            <person name="Kyozuka J."/>
            <person name="Lagercrantz U."/>
            <person name="Lin S."/>
            <person name="Lindquist E."/>
            <person name="Lipzen A."/>
            <person name="Lu C."/>
            <person name="Luna E."/>
            <person name="Martienssen R."/>
            <person name="Minamino N."/>
            <person name="Mizutani M."/>
            <person name="Mizutani M."/>
            <person name="Mochizuki N."/>
            <person name="Monte I."/>
            <person name="Mosher R."/>
            <person name="Nagasaki H."/>
            <person name="Nakagami H."/>
            <person name="Naramoto S."/>
            <person name="Nishitani K."/>
            <person name="Ohtani M."/>
            <person name="Okamoto T."/>
            <person name="Okumura M."/>
            <person name="Phillips J."/>
            <person name="Pollak B."/>
            <person name="Reinders A."/>
            <person name="Roevekamp M."/>
            <person name="Sano R."/>
            <person name="Sawa S."/>
            <person name="Schmid M."/>
            <person name="Shirakawa M."/>
            <person name="Solano R."/>
            <person name="Spunde A."/>
            <person name="Suetsugu N."/>
            <person name="Sugano S."/>
            <person name="Sugiyama A."/>
            <person name="Sun R."/>
            <person name="Suzuki Y."/>
            <person name="Takenaka M."/>
            <person name="Takezawa D."/>
            <person name="Tomogane H."/>
            <person name="Tsuzuki M."/>
            <person name="Ueda T."/>
            <person name="Umeda M."/>
            <person name="Ward J."/>
            <person name="Watanabe Y."/>
            <person name="Yazaki K."/>
            <person name="Yokoyama R."/>
            <person name="Yoshitake Y."/>
            <person name="Yotsui I."/>
            <person name="Zachgo S."/>
            <person name="Schmutz J."/>
        </authorList>
    </citation>
    <scope>NUCLEOTIDE SEQUENCE [LARGE SCALE GENOMIC DNA]</scope>
    <source>
        <strain evidence="2">cv. B-3</strain>
    </source>
</reference>
<gene>
    <name evidence="1" type="ORF">BRARA_J02739</name>
</gene>
<dbReference type="EMBL" id="CM010637">
    <property type="protein sequence ID" value="RID42885.1"/>
    <property type="molecule type" value="Genomic_DNA"/>
</dbReference>